<comment type="catalytic activity">
    <reaction evidence="14 16">
        <text>2 Fe(III)-[cytochrome b5] + NADH = 2 Fe(II)-[cytochrome b5] + NAD(+) + H(+)</text>
        <dbReference type="Rhea" id="RHEA:46680"/>
        <dbReference type="Rhea" id="RHEA-COMP:10438"/>
        <dbReference type="Rhea" id="RHEA-COMP:10439"/>
        <dbReference type="ChEBI" id="CHEBI:15378"/>
        <dbReference type="ChEBI" id="CHEBI:29033"/>
        <dbReference type="ChEBI" id="CHEBI:29034"/>
        <dbReference type="ChEBI" id="CHEBI:57540"/>
        <dbReference type="ChEBI" id="CHEBI:57945"/>
        <dbReference type="EC" id="1.6.2.2"/>
    </reaction>
</comment>
<feature type="transmembrane region" description="Helical" evidence="17">
    <location>
        <begin position="32"/>
        <end position="49"/>
    </location>
</feature>
<dbReference type="GO" id="GO:0090524">
    <property type="term" value="F:cytochrome-b5 reductase activity, acting on NADH"/>
    <property type="evidence" value="ECO:0007669"/>
    <property type="project" value="UniProtKB-EC"/>
</dbReference>
<evidence type="ECO:0000256" key="4">
    <source>
        <dbReference type="ARBA" id="ARBA00022630"/>
    </source>
</evidence>
<dbReference type="Gene3D" id="2.40.30.10">
    <property type="entry name" value="Translation factors"/>
    <property type="match status" value="1"/>
</dbReference>
<comment type="caution">
    <text evidence="19">The sequence shown here is derived from an EMBL/GenBank/DDBJ whole genome shotgun (WGS) entry which is preliminary data.</text>
</comment>
<dbReference type="Gene3D" id="3.40.50.80">
    <property type="entry name" value="Nucleotide-binding domain of ferredoxin-NADP reductase (FNR) module"/>
    <property type="match status" value="1"/>
</dbReference>
<comment type="similarity">
    <text evidence="3 16">Belongs to the flavoprotein pyridine nucleotide cytochrome reductase family.</text>
</comment>
<dbReference type="OrthoDB" id="432685at2759"/>
<reference evidence="19" key="1">
    <citation type="submission" date="2021-07" db="EMBL/GenBank/DDBJ databases">
        <authorList>
            <person name="Durling M."/>
        </authorList>
    </citation>
    <scope>NUCLEOTIDE SEQUENCE</scope>
</reference>
<keyword evidence="4 15" id="KW-0285">Flavoprotein</keyword>
<dbReference type="SUPFAM" id="SSF63380">
    <property type="entry name" value="Riboflavin synthase domain-like"/>
    <property type="match status" value="1"/>
</dbReference>
<feature type="binding site" evidence="15">
    <location>
        <position position="208"/>
    </location>
    <ligand>
        <name>FAD</name>
        <dbReference type="ChEBI" id="CHEBI:57692"/>
    </ligand>
</feature>
<evidence type="ECO:0000256" key="17">
    <source>
        <dbReference type="SAM" id="Phobius"/>
    </source>
</evidence>
<evidence type="ECO:0000256" key="16">
    <source>
        <dbReference type="RuleBase" id="RU361226"/>
    </source>
</evidence>
<evidence type="ECO:0000256" key="3">
    <source>
        <dbReference type="ARBA" id="ARBA00006105"/>
    </source>
</evidence>
<evidence type="ECO:0000256" key="1">
    <source>
        <dbReference type="ARBA" id="ARBA00001974"/>
    </source>
</evidence>
<feature type="binding site" evidence="15">
    <location>
        <position position="159"/>
    </location>
    <ligand>
        <name>FAD</name>
        <dbReference type="ChEBI" id="CHEBI:57692"/>
    </ligand>
</feature>
<feature type="binding site" evidence="15">
    <location>
        <position position="140"/>
    </location>
    <ligand>
        <name>FAD</name>
        <dbReference type="ChEBI" id="CHEBI:57692"/>
    </ligand>
</feature>
<dbReference type="Pfam" id="PF00175">
    <property type="entry name" value="NAD_binding_1"/>
    <property type="match status" value="1"/>
</dbReference>
<feature type="binding site" evidence="15">
    <location>
        <position position="157"/>
    </location>
    <ligand>
        <name>FAD</name>
        <dbReference type="ChEBI" id="CHEBI:57692"/>
    </ligand>
</feature>
<comment type="function">
    <text evidence="13">May mediate the reduction of outer membrane cytochrome b5.</text>
</comment>
<comment type="cofactor">
    <cofactor evidence="1 15 16">
        <name>FAD</name>
        <dbReference type="ChEBI" id="CHEBI:57692"/>
    </cofactor>
</comment>
<evidence type="ECO:0000256" key="11">
    <source>
        <dbReference type="ARBA" id="ARBA00023128"/>
    </source>
</evidence>
<protein>
    <recommendedName>
        <fullName evidence="16">NADH-cytochrome b5 reductase</fullName>
        <ecNumber evidence="16">1.6.2.2</ecNumber>
    </recommendedName>
</protein>
<evidence type="ECO:0000313" key="20">
    <source>
        <dbReference type="Proteomes" id="UP000701801"/>
    </source>
</evidence>
<dbReference type="SUPFAM" id="SSF52343">
    <property type="entry name" value="Ferredoxin reductase-like, C-terminal NADP-linked domain"/>
    <property type="match status" value="1"/>
</dbReference>
<evidence type="ECO:0000313" key="19">
    <source>
        <dbReference type="EMBL" id="CAG8981031.1"/>
    </source>
</evidence>
<accession>A0A9N9QBA4</accession>
<dbReference type="PRINTS" id="PR00406">
    <property type="entry name" value="CYTB5RDTASE"/>
</dbReference>
<dbReference type="Pfam" id="PF00970">
    <property type="entry name" value="FAD_binding_6"/>
    <property type="match status" value="1"/>
</dbReference>
<dbReference type="PROSITE" id="PS51384">
    <property type="entry name" value="FAD_FR"/>
    <property type="match status" value="1"/>
</dbReference>
<dbReference type="InterPro" id="IPR017938">
    <property type="entry name" value="Riboflavin_synthase-like_b-brl"/>
</dbReference>
<dbReference type="AlphaFoldDB" id="A0A9N9QBA4"/>
<name>A0A9N9QBA4_9HELO</name>
<evidence type="ECO:0000256" key="7">
    <source>
        <dbReference type="ARBA" id="ARBA00022827"/>
    </source>
</evidence>
<comment type="subcellular location">
    <subcellularLocation>
        <location evidence="2">Mitochondrion outer membrane</location>
        <topology evidence="2">Single-pass membrane protein</topology>
    </subcellularLocation>
</comment>
<dbReference type="InterPro" id="IPR001433">
    <property type="entry name" value="OxRdtase_FAD/NAD-bd"/>
</dbReference>
<dbReference type="GO" id="GO:0005741">
    <property type="term" value="C:mitochondrial outer membrane"/>
    <property type="evidence" value="ECO:0007669"/>
    <property type="project" value="UniProtKB-SubCell"/>
</dbReference>
<dbReference type="InterPro" id="IPR001709">
    <property type="entry name" value="Flavoprot_Pyr_Nucl_cyt_Rdtase"/>
</dbReference>
<dbReference type="InterPro" id="IPR001834">
    <property type="entry name" value="CBR-like"/>
</dbReference>
<dbReference type="EC" id="1.6.2.2" evidence="16"/>
<evidence type="ECO:0000256" key="10">
    <source>
        <dbReference type="ARBA" id="ARBA00023027"/>
    </source>
</evidence>
<evidence type="ECO:0000256" key="12">
    <source>
        <dbReference type="ARBA" id="ARBA00023136"/>
    </source>
</evidence>
<keyword evidence="9 16" id="KW-0560">Oxidoreductase</keyword>
<keyword evidence="8 17" id="KW-1133">Transmembrane helix</keyword>
<feature type="binding site" evidence="15">
    <location>
        <position position="167"/>
    </location>
    <ligand>
        <name>FAD</name>
        <dbReference type="ChEBI" id="CHEBI:57692"/>
    </ligand>
</feature>
<proteinExistence type="inferred from homology"/>
<feature type="binding site" evidence="15">
    <location>
        <position position="142"/>
    </location>
    <ligand>
        <name>FAD</name>
        <dbReference type="ChEBI" id="CHEBI:57692"/>
    </ligand>
</feature>
<feature type="binding site" evidence="15">
    <location>
        <position position="141"/>
    </location>
    <ligand>
        <name>FAD</name>
        <dbReference type="ChEBI" id="CHEBI:57692"/>
    </ligand>
</feature>
<sequence length="338" mass="37289">MFARQAFRSAQPLRSQYRRYATEAPKSSSNSILYGGVATALAAGAYYFLNKDDATKIKTAAKDAEAKVKSATVGATAKAAFTGGDQGFIGLRLESVENINHNTKKLRFALPEDDQVSGLKVASALVTKYKGPDMEKPVIRPYTPTSDEGETGYLDLIVKKYKGGPMSSHMHDMVPGQELQFKGPIPKYPWEANKHKHIALIAGGTGITPMYQLARGIFNNPDDQTKVTLVFANVTEEDILLKKEFEHLENTYPQRFRSFYVLDTPPKGWVGSEGRITKELLKTVLPEPKSENIKIFVCGPPPMYKAISGVKVSPSNQGELDGSILEQLGYTKDQVFKF</sequence>
<dbReference type="EMBL" id="CAJVRM010000440">
    <property type="protein sequence ID" value="CAG8981031.1"/>
    <property type="molecule type" value="Genomic_DNA"/>
</dbReference>
<keyword evidence="7 15" id="KW-0274">FAD</keyword>
<dbReference type="Proteomes" id="UP000701801">
    <property type="component" value="Unassembled WGS sequence"/>
</dbReference>
<keyword evidence="11" id="KW-0496">Mitochondrion</keyword>
<feature type="domain" description="FAD-binding FR-type" evidence="18">
    <location>
        <begin position="86"/>
        <end position="191"/>
    </location>
</feature>
<dbReference type="PANTHER" id="PTHR19370:SF171">
    <property type="entry name" value="NADH-CYTOCHROME B5 REDUCTASE 2"/>
    <property type="match status" value="1"/>
</dbReference>
<keyword evidence="20" id="KW-1185">Reference proteome</keyword>
<evidence type="ECO:0000256" key="14">
    <source>
        <dbReference type="ARBA" id="ARBA00047682"/>
    </source>
</evidence>
<dbReference type="InterPro" id="IPR017927">
    <property type="entry name" value="FAD-bd_FR_type"/>
</dbReference>
<dbReference type="PANTHER" id="PTHR19370">
    <property type="entry name" value="NADH-CYTOCHROME B5 REDUCTASE"/>
    <property type="match status" value="1"/>
</dbReference>
<keyword evidence="10 16" id="KW-0520">NAD</keyword>
<feature type="binding site" evidence="15">
    <location>
        <position position="166"/>
    </location>
    <ligand>
        <name>FAD</name>
        <dbReference type="ChEBI" id="CHEBI:57692"/>
    </ligand>
</feature>
<dbReference type="InterPro" id="IPR008333">
    <property type="entry name" value="Cbr1-like_FAD-bd_dom"/>
</dbReference>
<evidence type="ECO:0000256" key="6">
    <source>
        <dbReference type="ARBA" id="ARBA00022787"/>
    </source>
</evidence>
<dbReference type="InterPro" id="IPR039261">
    <property type="entry name" value="FNR_nucleotide-bd"/>
</dbReference>
<dbReference type="PRINTS" id="PR00371">
    <property type="entry name" value="FPNCR"/>
</dbReference>
<evidence type="ECO:0000259" key="18">
    <source>
        <dbReference type="PROSITE" id="PS51384"/>
    </source>
</evidence>
<evidence type="ECO:0000256" key="8">
    <source>
        <dbReference type="ARBA" id="ARBA00022989"/>
    </source>
</evidence>
<evidence type="ECO:0000256" key="9">
    <source>
        <dbReference type="ARBA" id="ARBA00023002"/>
    </source>
</evidence>
<gene>
    <name evidence="19" type="ORF">HYALB_00008184</name>
</gene>
<dbReference type="GO" id="GO:0006696">
    <property type="term" value="P:ergosterol biosynthetic process"/>
    <property type="evidence" value="ECO:0007669"/>
    <property type="project" value="TreeGrafter"/>
</dbReference>
<organism evidence="19 20">
    <name type="scientific">Hymenoscyphus albidus</name>
    <dbReference type="NCBI Taxonomy" id="595503"/>
    <lineage>
        <taxon>Eukaryota</taxon>
        <taxon>Fungi</taxon>
        <taxon>Dikarya</taxon>
        <taxon>Ascomycota</taxon>
        <taxon>Pezizomycotina</taxon>
        <taxon>Leotiomycetes</taxon>
        <taxon>Helotiales</taxon>
        <taxon>Helotiaceae</taxon>
        <taxon>Hymenoscyphus</taxon>
    </lineage>
</organism>
<evidence type="ECO:0000256" key="2">
    <source>
        <dbReference type="ARBA" id="ARBA00004572"/>
    </source>
</evidence>
<keyword evidence="5 17" id="KW-0812">Transmembrane</keyword>
<dbReference type="FunFam" id="2.40.30.10:FF:000032">
    <property type="entry name" value="NADH-cytochrome b5 reductase"/>
    <property type="match status" value="1"/>
</dbReference>
<evidence type="ECO:0000256" key="13">
    <source>
        <dbReference type="ARBA" id="ARBA00037464"/>
    </source>
</evidence>
<evidence type="ECO:0000256" key="5">
    <source>
        <dbReference type="ARBA" id="ARBA00022692"/>
    </source>
</evidence>
<keyword evidence="12 17" id="KW-0472">Membrane</keyword>
<dbReference type="FunFam" id="3.40.50.80:FF:000009">
    <property type="entry name" value="NADH-cytochrome b5 reductase"/>
    <property type="match status" value="1"/>
</dbReference>
<evidence type="ECO:0000256" key="15">
    <source>
        <dbReference type="PIRSR" id="PIRSR601834-1"/>
    </source>
</evidence>
<dbReference type="CDD" id="cd06183">
    <property type="entry name" value="cyt_b5_reduct_like"/>
    <property type="match status" value="1"/>
</dbReference>
<keyword evidence="6" id="KW-1000">Mitochondrion outer membrane</keyword>